<comment type="cofactor">
    <cofactor evidence="8">
        <name>Ca(2+)</name>
        <dbReference type="ChEBI" id="CHEBI:29108"/>
    </cofactor>
    <text evidence="8">Binds 1 Ca(2+) ion per subunit.</text>
</comment>
<feature type="binding site" evidence="8">
    <location>
        <position position="651"/>
    </location>
    <ligand>
        <name>Ca(2+)</name>
        <dbReference type="ChEBI" id="CHEBI:29108"/>
    </ligand>
</feature>
<dbReference type="GO" id="GO:0008240">
    <property type="term" value="F:tripeptidyl-peptidase activity"/>
    <property type="evidence" value="ECO:0007669"/>
    <property type="project" value="TreeGrafter"/>
</dbReference>
<proteinExistence type="predicted"/>
<evidence type="ECO:0000256" key="1">
    <source>
        <dbReference type="ARBA" id="ARBA00004239"/>
    </source>
</evidence>
<dbReference type="InterPro" id="IPR015366">
    <property type="entry name" value="S53_propep"/>
</dbReference>
<evidence type="ECO:0000256" key="6">
    <source>
        <dbReference type="ARBA" id="ARBA00022837"/>
    </source>
</evidence>
<keyword evidence="6 8" id="KW-0106">Calcium</keyword>
<evidence type="ECO:0000313" key="11">
    <source>
        <dbReference type="EMBL" id="KAK2070410.1"/>
    </source>
</evidence>
<evidence type="ECO:0000313" key="12">
    <source>
        <dbReference type="Proteomes" id="UP001217918"/>
    </source>
</evidence>
<dbReference type="GO" id="GO:0005576">
    <property type="term" value="C:extracellular region"/>
    <property type="evidence" value="ECO:0007669"/>
    <property type="project" value="UniProtKB-SubCell"/>
</dbReference>
<dbReference type="InterPro" id="IPR050819">
    <property type="entry name" value="Tripeptidyl-peptidase_I"/>
</dbReference>
<feature type="signal peptide" evidence="9">
    <location>
        <begin position="1"/>
        <end position="34"/>
    </location>
</feature>
<dbReference type="PROSITE" id="PS51695">
    <property type="entry name" value="SEDOLISIN"/>
    <property type="match status" value="1"/>
</dbReference>
<feature type="domain" description="Peptidase S53" evidence="10">
    <location>
        <begin position="253"/>
        <end position="692"/>
    </location>
</feature>
<dbReference type="SMART" id="SM00944">
    <property type="entry name" value="Pro-kuma_activ"/>
    <property type="match status" value="1"/>
</dbReference>
<keyword evidence="5 8" id="KW-0720">Serine protease</keyword>
<feature type="binding site" evidence="8">
    <location>
        <position position="672"/>
    </location>
    <ligand>
        <name>Ca(2+)</name>
        <dbReference type="ChEBI" id="CHEBI:29108"/>
    </ligand>
</feature>
<keyword evidence="3 8" id="KW-0479">Metal-binding</keyword>
<name>A0AAD9MCZ0_9PEZI</name>
<keyword evidence="2 8" id="KW-0645">Protease</keyword>
<feature type="binding site" evidence="8">
    <location>
        <position position="670"/>
    </location>
    <ligand>
        <name>Ca(2+)</name>
        <dbReference type="ChEBI" id="CHEBI:29108"/>
    </ligand>
</feature>
<feature type="binding site" evidence="8">
    <location>
        <position position="652"/>
    </location>
    <ligand>
        <name>Ca(2+)</name>
        <dbReference type="ChEBI" id="CHEBI:29108"/>
    </ligand>
</feature>
<evidence type="ECO:0000256" key="2">
    <source>
        <dbReference type="ARBA" id="ARBA00022670"/>
    </source>
</evidence>
<dbReference type="Proteomes" id="UP001217918">
    <property type="component" value="Unassembled WGS sequence"/>
</dbReference>
<sequence length="697" mass="75018">MYEVIPRLVRPAALLKGWGRMLLLLGALAATATAVPSPGTHGSRPHVVHEERAQAPRSWIKRNAVPGEAMLPMRIGLKQRNLERGHDLLMDVANHASPNYGRHYTAAEVIDLFAPEEATVAAVRAWLEGAGIAPGRISLSANKAWLQFDAKASEAEALLRTEYHFYEHHSSDVNIACDRYHVPADVQSHIDYITPGLKLLPGGGDAKSRKRRDTLGKRGAHSFKTGPVIRRPLPSFMDVQGIRNGPLNVCDYIITPECIKALYKVPDGTKAAPGNALGIYETGGPFSQVDLDVYFALFAPTIPPGTQPELVSIDGGIAPFEAFPPNLPGKADTEPSLDLQVAFPLVWPQGTVDYQVDDYYYTMNYSGYIHAGLFNNLLDAIDGSYCTRSAFGETGNDPSFDFSYPDNNPGGYRGNLQCGVYNATNVISISYSFDEYDVGMAYQQRQCSEWMKLGLQGVSVLVASGDQGVGGRTDQFGHANGCLGDGTIFSPSHPVSCPYVTTVGSVFLPPGTKPRAEEEVAATNFASGGGFSNIYPRPSYQDKAVTDYFDVHAPPMSKALPYYETAYNKSLGAGGGVYNRAGRGFPDVSANGDNYMTIVGGQPYLIGGTSQSAPIFASILNRINEELIAANKSTVGFVNPVLYAHPEVLHDITVGDNSACDGRGFNASVGWDPVTGLGTPNYPAMLDLFKRLKGATG</sequence>
<keyword evidence="4 8" id="KW-0378">Hydrolase</keyword>
<reference evidence="11" key="1">
    <citation type="journal article" date="2023" name="Mol. Plant Microbe Interact.">
        <title>Elucidating the Obligate Nature and Biological Capacity of an Invasive Fungal Corn Pathogen.</title>
        <authorList>
            <person name="MacCready J.S."/>
            <person name="Roggenkamp E.M."/>
            <person name="Gdanetz K."/>
            <person name="Chilvers M.I."/>
        </authorList>
    </citation>
    <scope>NUCLEOTIDE SEQUENCE</scope>
    <source>
        <strain evidence="11">PM02</strain>
    </source>
</reference>
<accession>A0AAD9MCZ0</accession>
<evidence type="ECO:0000256" key="8">
    <source>
        <dbReference type="PROSITE-ProRule" id="PRU01032"/>
    </source>
</evidence>
<feature type="active site" description="Charge relay system" evidence="8">
    <location>
        <position position="334"/>
    </location>
</feature>
<dbReference type="PANTHER" id="PTHR14218:SF19">
    <property type="entry name" value="SERINE PROTEASE AORO, PUTATIVE (AFU_ORTHOLOGUE AFUA_6G10250)-RELATED"/>
    <property type="match status" value="1"/>
</dbReference>
<protein>
    <recommendedName>
        <fullName evidence="10">Peptidase S53 domain-containing protein</fullName>
    </recommendedName>
</protein>
<dbReference type="InterPro" id="IPR036852">
    <property type="entry name" value="Peptidase_S8/S53_dom_sf"/>
</dbReference>
<dbReference type="CDD" id="cd04056">
    <property type="entry name" value="Peptidases_S53"/>
    <property type="match status" value="1"/>
</dbReference>
<dbReference type="PANTHER" id="PTHR14218">
    <property type="entry name" value="PROTEASE S8 TRIPEPTIDYL PEPTIDASE I CLN2"/>
    <property type="match status" value="1"/>
</dbReference>
<keyword evidence="12" id="KW-1185">Reference proteome</keyword>
<dbReference type="EMBL" id="JAQQPM010000003">
    <property type="protein sequence ID" value="KAK2070410.1"/>
    <property type="molecule type" value="Genomic_DNA"/>
</dbReference>
<gene>
    <name evidence="11" type="ORF">P8C59_004901</name>
</gene>
<evidence type="ECO:0000256" key="7">
    <source>
        <dbReference type="ARBA" id="ARBA00023145"/>
    </source>
</evidence>
<comment type="caution">
    <text evidence="11">The sequence shown here is derived from an EMBL/GenBank/DDBJ whole genome shotgun (WGS) entry which is preliminary data.</text>
</comment>
<dbReference type="AlphaFoldDB" id="A0AAD9MCZ0"/>
<organism evidence="11 12">
    <name type="scientific">Phyllachora maydis</name>
    <dbReference type="NCBI Taxonomy" id="1825666"/>
    <lineage>
        <taxon>Eukaryota</taxon>
        <taxon>Fungi</taxon>
        <taxon>Dikarya</taxon>
        <taxon>Ascomycota</taxon>
        <taxon>Pezizomycotina</taxon>
        <taxon>Sordariomycetes</taxon>
        <taxon>Sordariomycetidae</taxon>
        <taxon>Phyllachorales</taxon>
        <taxon>Phyllachoraceae</taxon>
        <taxon>Phyllachora</taxon>
    </lineage>
</organism>
<feature type="active site" description="Charge relay system" evidence="8">
    <location>
        <position position="338"/>
    </location>
</feature>
<keyword evidence="9" id="KW-0732">Signal</keyword>
<dbReference type="GO" id="GO:0004252">
    <property type="term" value="F:serine-type endopeptidase activity"/>
    <property type="evidence" value="ECO:0007669"/>
    <property type="project" value="UniProtKB-UniRule"/>
</dbReference>
<feature type="active site" description="Charge relay system" evidence="8">
    <location>
        <position position="610"/>
    </location>
</feature>
<dbReference type="GO" id="GO:0006508">
    <property type="term" value="P:proteolysis"/>
    <property type="evidence" value="ECO:0007669"/>
    <property type="project" value="UniProtKB-KW"/>
</dbReference>
<dbReference type="GO" id="GO:0046872">
    <property type="term" value="F:metal ion binding"/>
    <property type="evidence" value="ECO:0007669"/>
    <property type="project" value="UniProtKB-UniRule"/>
</dbReference>
<dbReference type="Pfam" id="PF09286">
    <property type="entry name" value="Pro-kuma_activ"/>
    <property type="match status" value="1"/>
</dbReference>
<evidence type="ECO:0000256" key="9">
    <source>
        <dbReference type="SAM" id="SignalP"/>
    </source>
</evidence>
<dbReference type="CDD" id="cd11377">
    <property type="entry name" value="Pro-peptidase_S53"/>
    <property type="match status" value="1"/>
</dbReference>
<evidence type="ECO:0000259" key="10">
    <source>
        <dbReference type="PROSITE" id="PS51695"/>
    </source>
</evidence>
<dbReference type="InterPro" id="IPR030400">
    <property type="entry name" value="Sedolisin_dom"/>
</dbReference>
<feature type="chain" id="PRO_5042186329" description="Peptidase S53 domain-containing protein" evidence="9">
    <location>
        <begin position="35"/>
        <end position="697"/>
    </location>
</feature>
<evidence type="ECO:0000256" key="5">
    <source>
        <dbReference type="ARBA" id="ARBA00022825"/>
    </source>
</evidence>
<dbReference type="SUPFAM" id="SSF52743">
    <property type="entry name" value="Subtilisin-like"/>
    <property type="match status" value="1"/>
</dbReference>
<evidence type="ECO:0000256" key="4">
    <source>
        <dbReference type="ARBA" id="ARBA00022801"/>
    </source>
</evidence>
<keyword evidence="7" id="KW-0865">Zymogen</keyword>
<comment type="subcellular location">
    <subcellularLocation>
        <location evidence="1">Secreted</location>
        <location evidence="1">Extracellular space</location>
    </subcellularLocation>
</comment>
<dbReference type="Gene3D" id="3.40.50.200">
    <property type="entry name" value="Peptidase S8/S53 domain"/>
    <property type="match status" value="1"/>
</dbReference>
<evidence type="ECO:0000256" key="3">
    <source>
        <dbReference type="ARBA" id="ARBA00022723"/>
    </source>
</evidence>
<dbReference type="SUPFAM" id="SSF54897">
    <property type="entry name" value="Protease propeptides/inhibitors"/>
    <property type="match status" value="1"/>
</dbReference>